<dbReference type="InterPro" id="IPR003439">
    <property type="entry name" value="ABC_transporter-like_ATP-bd"/>
</dbReference>
<dbReference type="STRING" id="554055.A0A2P6V6X6"/>
<dbReference type="Pfam" id="PF07699">
    <property type="entry name" value="Ephrin_rec_like"/>
    <property type="match status" value="3"/>
</dbReference>
<feature type="domain" description="ABC transporter" evidence="10">
    <location>
        <begin position="1796"/>
        <end position="2126"/>
    </location>
</feature>
<feature type="transmembrane region" description="Helical" evidence="9">
    <location>
        <begin position="2942"/>
        <end position="2960"/>
    </location>
</feature>
<dbReference type="CDD" id="cd00185">
    <property type="entry name" value="TNFRSF"/>
    <property type="match status" value="2"/>
</dbReference>
<feature type="transmembrane region" description="Helical" evidence="9">
    <location>
        <begin position="2470"/>
        <end position="2492"/>
    </location>
</feature>
<feature type="transmembrane region" description="Helical" evidence="9">
    <location>
        <begin position="2384"/>
        <end position="2402"/>
    </location>
</feature>
<dbReference type="Gene3D" id="3.40.50.300">
    <property type="entry name" value="P-loop containing nucleotide triphosphate hydrolases"/>
    <property type="match status" value="3"/>
</dbReference>
<proteinExistence type="predicted"/>
<feature type="transmembrane region" description="Helical" evidence="9">
    <location>
        <begin position="2358"/>
        <end position="2378"/>
    </location>
</feature>
<keyword evidence="4" id="KW-0547">Nucleotide-binding</keyword>
<comment type="subcellular location">
    <subcellularLocation>
        <location evidence="1">Membrane</location>
        <topology evidence="1">Multi-pass membrane protein</topology>
    </subcellularLocation>
</comment>
<evidence type="ECO:0000256" key="2">
    <source>
        <dbReference type="ARBA" id="ARBA00022448"/>
    </source>
</evidence>
<evidence type="ECO:0000256" key="6">
    <source>
        <dbReference type="ARBA" id="ARBA00022989"/>
    </source>
</evidence>
<dbReference type="GO" id="GO:0071944">
    <property type="term" value="C:cell periphery"/>
    <property type="evidence" value="ECO:0007669"/>
    <property type="project" value="UniProtKB-ARBA"/>
</dbReference>
<dbReference type="Pfam" id="PF00005">
    <property type="entry name" value="ABC_tran"/>
    <property type="match status" value="2"/>
</dbReference>
<dbReference type="OrthoDB" id="66620at2759"/>
<evidence type="ECO:0000256" key="9">
    <source>
        <dbReference type="SAM" id="Phobius"/>
    </source>
</evidence>
<dbReference type="InterPro" id="IPR013525">
    <property type="entry name" value="ABC2_TM"/>
</dbReference>
<dbReference type="SUPFAM" id="SSF52540">
    <property type="entry name" value="P-loop containing nucleoside triphosphate hydrolases"/>
    <property type="match status" value="2"/>
</dbReference>
<dbReference type="Pfam" id="PF03062">
    <property type="entry name" value="MBOAT"/>
    <property type="match status" value="1"/>
</dbReference>
<evidence type="ECO:0000313" key="12">
    <source>
        <dbReference type="Proteomes" id="UP000239649"/>
    </source>
</evidence>
<dbReference type="Proteomes" id="UP000239649">
    <property type="component" value="Unassembled WGS sequence"/>
</dbReference>
<keyword evidence="5" id="KW-0067">ATP-binding</keyword>
<keyword evidence="7 9" id="KW-0472">Membrane</keyword>
<dbReference type="GO" id="GO:0019432">
    <property type="term" value="P:triglyceride biosynthetic process"/>
    <property type="evidence" value="ECO:0007669"/>
    <property type="project" value="UniProtKB-ARBA"/>
</dbReference>
<dbReference type="EMBL" id="LHPF02000024">
    <property type="protein sequence ID" value="PSC69835.1"/>
    <property type="molecule type" value="Genomic_DNA"/>
</dbReference>
<feature type="transmembrane region" description="Helical" evidence="9">
    <location>
        <begin position="32"/>
        <end position="49"/>
    </location>
</feature>
<evidence type="ECO:0000256" key="8">
    <source>
        <dbReference type="SAM" id="MobiDB-lite"/>
    </source>
</evidence>
<feature type="domain" description="ABC transporter" evidence="10">
    <location>
        <begin position="2604"/>
        <end position="2844"/>
    </location>
</feature>
<feature type="compositionally biased region" description="Basic and acidic residues" evidence="8">
    <location>
        <begin position="1952"/>
        <end position="1966"/>
    </location>
</feature>
<dbReference type="GO" id="GO:0016887">
    <property type="term" value="F:ATP hydrolysis activity"/>
    <property type="evidence" value="ECO:0007669"/>
    <property type="project" value="InterPro"/>
</dbReference>
<feature type="transmembrane region" description="Helical" evidence="9">
    <location>
        <begin position="61"/>
        <end position="83"/>
    </location>
</feature>
<comment type="caution">
    <text evidence="11">The sequence shown here is derived from an EMBL/GenBank/DDBJ whole genome shotgun (WGS) entry which is preliminary data.</text>
</comment>
<feature type="region of interest" description="Disordered" evidence="8">
    <location>
        <begin position="490"/>
        <end position="518"/>
    </location>
</feature>
<evidence type="ECO:0000256" key="3">
    <source>
        <dbReference type="ARBA" id="ARBA00022692"/>
    </source>
</evidence>
<dbReference type="SUPFAM" id="SSF57184">
    <property type="entry name" value="Growth factor receptor domain"/>
    <property type="match status" value="3"/>
</dbReference>
<accession>A0A2P6V6X6</accession>
<keyword evidence="2" id="KW-0813">Transport</keyword>
<feature type="region of interest" description="Disordered" evidence="8">
    <location>
        <begin position="1948"/>
        <end position="1974"/>
    </location>
</feature>
<dbReference type="Pfam" id="PF01061">
    <property type="entry name" value="ABC2_membrane"/>
    <property type="match status" value="2"/>
</dbReference>
<sequence length="3204" mass="345095">MASKGGFFASTLLSPAGWELTAAGGAGLTISQFRFTLAFVVSVVVGAALRLMPTVRGRHIFALVSGFLLIYYPFGNGCFHALIPSVLAYAAMRRYRARCGTAAWLIAFPYLIMAHVMQASGAAWKEGHLDFTGAQMVLTLRLIAVAVSYQDGGAPEGSLREYAARKRLTAAPSPLEFFSYLFAAGNLLAGPFFEARDYFDYVERQGEWDKSEPAKRIPNPLLPGLVRFFKGVICAVLWVKLSGPFGADLLESHWFQHDISYPRRLLLLWLVGLAARCKYYFAWAVAESSLIFSGLCYNGRNADGRPLWNRYINSRIRRVEINASLPNLAANWNVCTGLWLRHYVYERLTPAGRRPTFGTLAATQLVSGVWHGLFPGYWLFFATTAVMFEAGKTIYRYEQSWTAKARHNPAWLVLKIVFNAVILNYAASSFIVLWLPDCLAIWRSVYFSGHIALAAIIAVGALLPARRARTDVAPQKAAAVAAPTAPGAGEVAAGAEGKKEHTALSAHSGKRGRAQERRQPMPAAATRRAAAAAVFLLLLVANAAEACTAGHIKLDLITYTPTVPAIPEDILAKCGTSLKVSIAANCDVTITSLAAGGVYVNGIWSGDPTRTYPRLIPCPFEESTPVTPAAATPAARLEAVEQAIEGWIYGFDATTGAALRPTLVDAPTLSPGKVTLTRDTGGGDNDNDVLVYAITESTIAPAEVDANLVVVAACADLGTAPADADLCRDATDPQGLAEPCKAGAQGIPLLDTFEVTYAKVCALCPPGTFSEDGNGCTACPAGTAGPNLAGQGPNCPIPCGPGNYSPDGMAQCLPCAAGTYSDASSNSICTECPVDSMNWFEGQTTCLRCIKGRPYTCTEATNGCNYPIAEDPSAGPLGPSSPGSHIVEVGLMPTCLLSTVATDYEIKAWTKCLSWSDSNKKPVLQFALEVAGDCSIDVLPMTDPSPDCSEPLTETPNYKYGQLQLRMFYQSTDTIRSVLPSDDSYMVGIEANGASLEMRFWGASTDPSESVPTETCTSPLEVMAGQVANRPFALFATSCPPGSYYEKNLFYCLKCPTGYTCPGGTNLFAVKTPCASETANPIYGLGDACPPCDTANNGGYTSYNGADYCRVQFPDRSCTDTTFGFYYNDAHKKCELCIPGTYRALPGSLKDAGTGDVHTAEDDLAGSRLWQDCPEGTYSVAGARGLAQCVKCPKGQYNPSPGLGTQEAISGVTGQHCLVCPEGSLALLDTQDADTVVDADMVHGATTCDSCPPGFWQDTRDNTLACKSCIDYPDVGPYGQWTYRNGEATPENNECKPVPSGFYLKQEDSANNILANAEIELCPAGQVSFWNTAATVRIPATPFTCIACSELDAYLNLEAFPKYANTYAPRAGMMSCIPAPAGTVPVYDNLATASYASCPDGTYRDAYTVRITCIPCGPGKEVGPSTKKDCTVCRPGTYLNAAMTAASPPKNYCAECPKHQYRATFGGTACLNCPRGTETQDEGNTACTTCPVGFYNGVAGTECDPAPAGTYVNTTGAYYATPCPKGTFNDEAGQDNCNSCPPGKYANTLGSKECKTCPRGTSSGGQAAVCTDCRPGYAASAGSRTCTPCKPGTYAPDVKSPECKLCPKGYQCPTSAMKRVSGCPRGTYSNKEGNKLCTPCPINSISNGGNSITAVFSCIKCLEEASTVRVPSAVWQESGFDATALLHQLQRDSIFSFSAGTTTSQCDVEALIAAAKEELRRTRGSSLAQQSKANLAGTVVGAGDGSFTHRLAQFLHDAGVVQPSVTIEYQNLSVEADALVGSASTPSLGNAFMGCLKRATLQGGLKTQKFEILKNMHGVLRPGSITLLLGPPGSGKSVFLQTLSGRLQSSSGVRISGSIKYNGESRDAFVLRRTVALVDQMDYHIPNLTVLETCQFAHDCMTDNDAAARFMALSDKLLHQLDGEEALAHVDKMHAEAEAGQAGTVAGLSEGEEAKEAAEEAGKPDDGGLAGTKAVADGGRGYDAEFVEQMRELIKHKAKPHVILKVLGLSEVADTVVGDSMTRGISGGQRKRVTTAEILSGPQSVVLMDEISTGLDSATTFSVIRSFAETAHAMKRTFLISLLQPAPEVVQLFDDILLLTDGRVVYHGPVGEVLPFFERQLDFSCPVRKDVGSFLQEVTTPVGQFAYATPALLARKGRTEADQDPTKLIMSPPKEMLTPVEEMEQAFWTKSQWGQEAMQQLTGKPFNPADATRDSLQRTRFASGWPNLTRLVLKRQLMLNRRDRAFYIARAMQAVVLALIMASLWATINVEVSEGRQVMALCSLSVQLMIVMSMPQIGMVFANKRVFYKQRDSSFFPASSYVLSFLVTQLPQSSIEATLFSVILYFISGLTRTAGNFFLFLLVLFSISNCMAGFYRLIAYSVPSMVVANASGALSLLFLMITNGFSIVRGSIPVYLIWVYWMNPISWAVRALVANELGSGRWDVPVSEGSTESVGQFCADQFDFYLGYQWVWGSVGVSWAWLAVFTVAGAFAMRFSKPASPKPTVPEEEDKKEVEREIVHELEKRDTLRRLSSSPPAGTTSAAAAAATDGAAAPAELQAAAPPAAGMATARVAKAVVEFTPITLVCRNIRYYVNDPSKGTAPGVVKDSTDKEIAGKLELLKGLDFFAEPGSLTALMGGSGAGKTTLLDCVLGRKTVGLIRGDILVNGHPKEQGPWSRVCGYVEQQDNHSAGTTVREALQFSARLRLTPDVSAQQVVQLVEETLEMVDLTSLQTSIVGYAGGEGLSIEQRKRLSIAVELVANPSVVFMDEPTSGLDARAAAIVMRSVKNVSLSMRTVVVTIHQPSMDIFEAFDQLVLLQRGGRLTYFGSLGLESRDLIAYLEGQPGVEPIRAGYNPATWMLEVTGGSMSTVFAASSLDFPTLYMDSELRQQNDAKAARLAEEGAATHTPLSLAGQFAQPLHKQAAVLTRKWFSLYWRNPNYNFVRFTMTVAIGIIVGLVYLNQGDLGPSGSVVTVSRVQNIMGMIFMLTVFLGMFNCMTVQPVMAEERVVFYRERASSYYSSMPYAVASGLVELPYLATQAFLMVAITYWMVGFERLAWKFFYFLFLYFLSLTMFTFFGQFLVFATPNQLLAQLLAGFTNQIWSIFAGFMVPYPVMPAGWKWMNRLSPTTWTIAGLVGSQLSDRSDVLMEGYTPGQTVPVSVFMDQAFGYSFDMIWWCCLIVFAYCAFFRGASTLLLKFVNFQKR</sequence>
<feature type="region of interest" description="Disordered" evidence="8">
    <location>
        <begin position="2525"/>
        <end position="2546"/>
    </location>
</feature>
<keyword evidence="3 9" id="KW-0812">Transmembrane</keyword>
<evidence type="ECO:0000256" key="4">
    <source>
        <dbReference type="ARBA" id="ARBA00022741"/>
    </source>
</evidence>
<name>A0A2P6V6X6_9CHLO</name>
<feature type="transmembrane region" description="Helical" evidence="9">
    <location>
        <begin position="416"/>
        <end position="435"/>
    </location>
</feature>
<evidence type="ECO:0000256" key="5">
    <source>
        <dbReference type="ARBA" id="ARBA00022840"/>
    </source>
</evidence>
<feature type="transmembrane region" description="Helical" evidence="9">
    <location>
        <begin position="525"/>
        <end position="544"/>
    </location>
</feature>
<keyword evidence="12" id="KW-1185">Reference proteome</keyword>
<dbReference type="SMART" id="SM00382">
    <property type="entry name" value="AAA"/>
    <property type="match status" value="2"/>
</dbReference>
<feature type="transmembrane region" description="Helical" evidence="9">
    <location>
        <begin position="2414"/>
        <end position="2433"/>
    </location>
</feature>
<dbReference type="Gene3D" id="2.10.50.10">
    <property type="entry name" value="Tumor Necrosis Factor Receptor, subunit A, domain 2"/>
    <property type="match status" value="4"/>
</dbReference>
<dbReference type="GO" id="GO:0005524">
    <property type="term" value="F:ATP binding"/>
    <property type="evidence" value="ECO:0007669"/>
    <property type="project" value="UniProtKB-KW"/>
</dbReference>
<dbReference type="InterPro" id="IPR011641">
    <property type="entry name" value="Tyr-kin_ephrin_A/B_rcpt-like"/>
</dbReference>
<feature type="transmembrane region" description="Helical" evidence="9">
    <location>
        <begin position="441"/>
        <end position="463"/>
    </location>
</feature>
<dbReference type="PROSITE" id="PS50893">
    <property type="entry name" value="ABC_TRANSPORTER_2"/>
    <property type="match status" value="2"/>
</dbReference>
<evidence type="ECO:0000256" key="7">
    <source>
        <dbReference type="ARBA" id="ARBA00023136"/>
    </source>
</evidence>
<dbReference type="SMART" id="SM01411">
    <property type="entry name" value="Ephrin_rec_like"/>
    <property type="match status" value="9"/>
</dbReference>
<gene>
    <name evidence="11" type="ORF">C2E20_6756</name>
</gene>
<keyword evidence="6 9" id="KW-1133">Transmembrane helix</keyword>
<feature type="transmembrane region" description="Helical" evidence="9">
    <location>
        <begin position="3173"/>
        <end position="3196"/>
    </location>
</feature>
<dbReference type="GO" id="GO:0016020">
    <property type="term" value="C:membrane"/>
    <property type="evidence" value="ECO:0007669"/>
    <property type="project" value="UniProtKB-SubCell"/>
</dbReference>
<feature type="transmembrane region" description="Helical" evidence="9">
    <location>
        <begin position="377"/>
        <end position="395"/>
    </location>
</feature>
<dbReference type="InterPro" id="IPR009030">
    <property type="entry name" value="Growth_fac_rcpt_cys_sf"/>
</dbReference>
<evidence type="ECO:0000313" key="11">
    <source>
        <dbReference type="EMBL" id="PSC69835.1"/>
    </source>
</evidence>
<feature type="transmembrane region" description="Helical" evidence="9">
    <location>
        <begin position="3024"/>
        <end position="3048"/>
    </location>
</feature>
<dbReference type="PANTHER" id="PTHR19241">
    <property type="entry name" value="ATP-BINDING CASSETTE TRANSPORTER"/>
    <property type="match status" value="1"/>
</dbReference>
<organism evidence="11 12">
    <name type="scientific">Micractinium conductrix</name>
    <dbReference type="NCBI Taxonomy" id="554055"/>
    <lineage>
        <taxon>Eukaryota</taxon>
        <taxon>Viridiplantae</taxon>
        <taxon>Chlorophyta</taxon>
        <taxon>core chlorophytes</taxon>
        <taxon>Trebouxiophyceae</taxon>
        <taxon>Chlorellales</taxon>
        <taxon>Chlorellaceae</taxon>
        <taxon>Chlorella clade</taxon>
        <taxon>Micractinium</taxon>
    </lineage>
</organism>
<feature type="transmembrane region" description="Helical" evidence="9">
    <location>
        <begin position="2245"/>
        <end position="2266"/>
    </location>
</feature>
<dbReference type="InterPro" id="IPR027417">
    <property type="entry name" value="P-loop_NTPase"/>
</dbReference>
<dbReference type="InterPro" id="IPR004299">
    <property type="entry name" value="MBOAT_fam"/>
</dbReference>
<feature type="transmembrane region" description="Helical" evidence="9">
    <location>
        <begin position="3089"/>
        <end position="3112"/>
    </location>
</feature>
<feature type="transmembrane region" description="Helical" evidence="9">
    <location>
        <begin position="2278"/>
        <end position="2301"/>
    </location>
</feature>
<feature type="transmembrane region" description="Helical" evidence="9">
    <location>
        <begin position="3060"/>
        <end position="3082"/>
    </location>
</feature>
<dbReference type="InterPro" id="IPR003593">
    <property type="entry name" value="AAA+_ATPase"/>
</dbReference>
<feature type="transmembrane region" description="Helical" evidence="9">
    <location>
        <begin position="2321"/>
        <end position="2346"/>
    </location>
</feature>
<evidence type="ECO:0000256" key="1">
    <source>
        <dbReference type="ARBA" id="ARBA00004141"/>
    </source>
</evidence>
<protein>
    <submittedName>
        <fullName evidence="11">ABC transporter G family member 31</fullName>
    </submittedName>
</protein>
<evidence type="ECO:0000259" key="10">
    <source>
        <dbReference type="PROSITE" id="PS50893"/>
    </source>
</evidence>
<feature type="compositionally biased region" description="Low complexity" evidence="8">
    <location>
        <begin position="2532"/>
        <end position="2546"/>
    </location>
</feature>
<reference evidence="11 12" key="1">
    <citation type="journal article" date="2018" name="Plant J.">
        <title>Genome sequences of Chlorella sorokiniana UTEX 1602 and Micractinium conductrix SAG 241.80: implications to maltose excretion by a green alga.</title>
        <authorList>
            <person name="Arriola M.B."/>
            <person name="Velmurugan N."/>
            <person name="Zhang Y."/>
            <person name="Plunkett M.H."/>
            <person name="Hondzo H."/>
            <person name="Barney B.M."/>
        </authorList>
    </citation>
    <scope>NUCLEOTIDE SEQUENCE [LARGE SCALE GENOMIC DNA]</scope>
    <source>
        <strain evidence="11 12">SAG 241.80</strain>
    </source>
</reference>
<feature type="transmembrane region" description="Helical" evidence="9">
    <location>
        <begin position="95"/>
        <end position="117"/>
    </location>
</feature>
<dbReference type="GO" id="GO:0140359">
    <property type="term" value="F:ABC-type transporter activity"/>
    <property type="evidence" value="ECO:0007669"/>
    <property type="project" value="InterPro"/>
</dbReference>
<feature type="transmembrane region" description="Helical" evidence="9">
    <location>
        <begin position="2980"/>
        <end position="3003"/>
    </location>
</feature>